<feature type="transmembrane region" description="Helical" evidence="1">
    <location>
        <begin position="6"/>
        <end position="24"/>
    </location>
</feature>
<keyword evidence="1" id="KW-0812">Transmembrane</keyword>
<accession>A0A941DS67</accession>
<reference evidence="2" key="1">
    <citation type="submission" date="2021-04" db="EMBL/GenBank/DDBJ databases">
        <title>Isolation and polyphasic classification of algal microorganism.</title>
        <authorList>
            <person name="Wang S."/>
        </authorList>
    </citation>
    <scope>NUCLEOTIDE SEQUENCE</scope>
    <source>
        <strain evidence="2">720a</strain>
    </source>
</reference>
<protein>
    <submittedName>
        <fullName evidence="2">Uncharacterized protein</fullName>
    </submittedName>
</protein>
<evidence type="ECO:0000256" key="1">
    <source>
        <dbReference type="SAM" id="Phobius"/>
    </source>
</evidence>
<keyword evidence="3" id="KW-1185">Reference proteome</keyword>
<feature type="transmembrane region" description="Helical" evidence="1">
    <location>
        <begin position="60"/>
        <end position="77"/>
    </location>
</feature>
<feature type="transmembrane region" description="Helical" evidence="1">
    <location>
        <begin position="36"/>
        <end position="54"/>
    </location>
</feature>
<dbReference type="AlphaFoldDB" id="A0A941DS67"/>
<keyword evidence="1" id="KW-0472">Membrane</keyword>
<name>A0A941DS67_9BACI</name>
<proteinExistence type="predicted"/>
<dbReference type="Proteomes" id="UP000675284">
    <property type="component" value="Unassembled WGS sequence"/>
</dbReference>
<sequence length="85" mass="9327">MIADGLWSIIPFVMLIAGFVIIRNRKRAGVTGMKTALTPICLLLSACINYVAYVFQLMGIASWGISILLLVLAAYFTKHLPNVQT</sequence>
<dbReference type="EMBL" id="JAGSOT010000014">
    <property type="protein sequence ID" value="MBR7795695.1"/>
    <property type="molecule type" value="Genomic_DNA"/>
</dbReference>
<dbReference type="RefSeq" id="WP_051388398.1">
    <property type="nucleotide sequence ID" value="NZ_BAAACY010000120.1"/>
</dbReference>
<keyword evidence="1" id="KW-1133">Transmembrane helix</keyword>
<organism evidence="2 3">
    <name type="scientific">Virgibacillus salarius</name>
    <dbReference type="NCBI Taxonomy" id="447199"/>
    <lineage>
        <taxon>Bacteria</taxon>
        <taxon>Bacillati</taxon>
        <taxon>Bacillota</taxon>
        <taxon>Bacilli</taxon>
        <taxon>Bacillales</taxon>
        <taxon>Bacillaceae</taxon>
        <taxon>Virgibacillus</taxon>
    </lineage>
</organism>
<comment type="caution">
    <text evidence="2">The sequence shown here is derived from an EMBL/GenBank/DDBJ whole genome shotgun (WGS) entry which is preliminary data.</text>
</comment>
<gene>
    <name evidence="2" type="ORF">KCX74_06510</name>
</gene>
<evidence type="ECO:0000313" key="2">
    <source>
        <dbReference type="EMBL" id="MBR7795695.1"/>
    </source>
</evidence>
<evidence type="ECO:0000313" key="3">
    <source>
        <dbReference type="Proteomes" id="UP000675284"/>
    </source>
</evidence>